<dbReference type="PANTHER" id="PTHR21592">
    <property type="entry name" value="CHROMOSOME UNDETERMINED SCAFFOLD_25, WHOLE GENOME SHOTGUN SEQUENCE"/>
    <property type="match status" value="1"/>
</dbReference>
<evidence type="ECO:0000256" key="1">
    <source>
        <dbReference type="SAM" id="MobiDB-lite"/>
    </source>
</evidence>
<dbReference type="EMBL" id="KN611659">
    <property type="protein sequence ID" value="KHJ76535.1"/>
    <property type="molecule type" value="Genomic_DNA"/>
</dbReference>
<name>A0A0B1RZY9_OESDE</name>
<accession>A0A0B1RZY9</accession>
<reference evidence="2 3" key="1">
    <citation type="submission" date="2014-03" db="EMBL/GenBank/DDBJ databases">
        <title>Draft genome of the hookworm Oesophagostomum dentatum.</title>
        <authorList>
            <person name="Mitreva M."/>
        </authorList>
    </citation>
    <scope>NUCLEOTIDE SEQUENCE [LARGE SCALE GENOMIC DNA]</scope>
    <source>
        <strain evidence="2 3">OD-Hann</strain>
    </source>
</reference>
<evidence type="ECO:0000313" key="3">
    <source>
        <dbReference type="Proteomes" id="UP000053660"/>
    </source>
</evidence>
<feature type="compositionally biased region" description="Gly residues" evidence="1">
    <location>
        <begin position="78"/>
        <end position="89"/>
    </location>
</feature>
<proteinExistence type="predicted"/>
<feature type="region of interest" description="Disordered" evidence="1">
    <location>
        <begin position="1"/>
        <end position="111"/>
    </location>
</feature>
<sequence length="111" mass="11178">MVDGGGKAATWDPNYQTLAGLNNDDVFKPKGGEGGGKGPGGGEFKIRAPQGGGGKATTWDPNYQTLAGLNNDDVFKPKGGGAGAGPGGGRKSEDQTARSGSWWSKGCHMGP</sequence>
<dbReference type="InterPro" id="IPR004296">
    <property type="entry name" value="DUF236"/>
</dbReference>
<gene>
    <name evidence="2" type="ORF">OESDEN_23846</name>
</gene>
<dbReference type="PANTHER" id="PTHR21592:SF4">
    <property type="entry name" value="MATH (MEPRIN-ASSOCIATED TRAF HOMOLOGY) DOMAIN CONTAINING"/>
    <property type="match status" value="1"/>
</dbReference>
<keyword evidence="3" id="KW-1185">Reference proteome</keyword>
<dbReference type="OrthoDB" id="5863096at2759"/>
<organism evidence="2 3">
    <name type="scientific">Oesophagostomum dentatum</name>
    <name type="common">Nodular worm</name>
    <dbReference type="NCBI Taxonomy" id="61180"/>
    <lineage>
        <taxon>Eukaryota</taxon>
        <taxon>Metazoa</taxon>
        <taxon>Ecdysozoa</taxon>
        <taxon>Nematoda</taxon>
        <taxon>Chromadorea</taxon>
        <taxon>Rhabditida</taxon>
        <taxon>Rhabditina</taxon>
        <taxon>Rhabditomorpha</taxon>
        <taxon>Strongyloidea</taxon>
        <taxon>Strongylidae</taxon>
        <taxon>Oesophagostomum</taxon>
    </lineage>
</organism>
<dbReference type="Proteomes" id="UP000053660">
    <property type="component" value="Unassembled WGS sequence"/>
</dbReference>
<feature type="compositionally biased region" description="Gly residues" evidence="1">
    <location>
        <begin position="32"/>
        <end position="43"/>
    </location>
</feature>
<evidence type="ECO:0000313" key="2">
    <source>
        <dbReference type="EMBL" id="KHJ76535.1"/>
    </source>
</evidence>
<dbReference type="AlphaFoldDB" id="A0A0B1RZY9"/>
<dbReference type="Pfam" id="PF03057">
    <property type="entry name" value="DUF236"/>
    <property type="match status" value="2"/>
</dbReference>
<protein>
    <submittedName>
        <fullName evidence="2">Uncharacterized protein</fullName>
    </submittedName>
</protein>
<feature type="compositionally biased region" description="Polar residues" evidence="1">
    <location>
        <begin position="59"/>
        <end position="68"/>
    </location>
</feature>